<evidence type="ECO:0000313" key="1">
    <source>
        <dbReference type="EMBL" id="TYP49268.1"/>
    </source>
</evidence>
<dbReference type="Proteomes" id="UP000322294">
    <property type="component" value="Unassembled WGS sequence"/>
</dbReference>
<gene>
    <name evidence="1" type="ORF">LZ11_02195</name>
</gene>
<dbReference type="EMBL" id="VNHO01000032">
    <property type="protein sequence ID" value="TYP49268.1"/>
    <property type="molecule type" value="Genomic_DNA"/>
</dbReference>
<organism evidence="1 2">
    <name type="scientific">Thermosediminibacter litoriperuensis</name>
    <dbReference type="NCBI Taxonomy" id="291989"/>
    <lineage>
        <taxon>Bacteria</taxon>
        <taxon>Bacillati</taxon>
        <taxon>Bacillota</taxon>
        <taxon>Clostridia</taxon>
        <taxon>Thermosediminibacterales</taxon>
        <taxon>Thermosediminibacteraceae</taxon>
        <taxon>Thermosediminibacter</taxon>
    </lineage>
</organism>
<accession>A0A5S5AJA6</accession>
<reference evidence="1 2" key="1">
    <citation type="submission" date="2019-07" db="EMBL/GenBank/DDBJ databases">
        <title>Genomic Encyclopedia of Type Strains, Phase I: the one thousand microbial genomes (KMG-I) project.</title>
        <authorList>
            <person name="Kyrpides N."/>
        </authorList>
    </citation>
    <scope>NUCLEOTIDE SEQUENCE [LARGE SCALE GENOMIC DNA]</scope>
    <source>
        <strain evidence="1 2">DSM 16647</strain>
    </source>
</reference>
<comment type="caution">
    <text evidence="1">The sequence shown here is derived from an EMBL/GenBank/DDBJ whole genome shotgun (WGS) entry which is preliminary data.</text>
</comment>
<proteinExistence type="predicted"/>
<evidence type="ECO:0000313" key="2">
    <source>
        <dbReference type="Proteomes" id="UP000322294"/>
    </source>
</evidence>
<sequence length="53" mass="6287">MIEKPNSFGFPKNVSHLILQFKNIKIIIVYLDRKIIMVYVNYWTCPKKQNTTG</sequence>
<dbReference type="AlphaFoldDB" id="A0A5S5AJA6"/>
<name>A0A5S5AJA6_9FIRM</name>
<keyword evidence="2" id="KW-1185">Reference proteome</keyword>
<protein>
    <submittedName>
        <fullName evidence="1">Uncharacterized protein</fullName>
    </submittedName>
</protein>